<sequence>MNERSSARAGPLASKKSSANAPGSAARGVESIAAARLPQRAILAESPCRTGSADLLGSAATTSLFFGMGDYYFLMSVILLGHFACNESKWQLSLLLHGDRTRRNVICRRPHNSFLS</sequence>
<comment type="caution">
    <text evidence="2">The sequence shown here is derived from an EMBL/GenBank/DDBJ whole genome shotgun (WGS) entry which is preliminary data.</text>
</comment>
<evidence type="ECO:0000313" key="2">
    <source>
        <dbReference type="EMBL" id="MCY0386539.1"/>
    </source>
</evidence>
<evidence type="ECO:0000313" key="3">
    <source>
        <dbReference type="Proteomes" id="UP001082899"/>
    </source>
</evidence>
<dbReference type="Proteomes" id="UP001082899">
    <property type="component" value="Unassembled WGS sequence"/>
</dbReference>
<gene>
    <name evidence="2" type="ORF">OVY01_04660</name>
</gene>
<protein>
    <submittedName>
        <fullName evidence="2">Uncharacterized protein</fullName>
    </submittedName>
</protein>
<dbReference type="RefSeq" id="WP_267846008.1">
    <property type="nucleotide sequence ID" value="NZ_JAPMXC010000001.1"/>
</dbReference>
<reference evidence="2" key="1">
    <citation type="submission" date="2022-11" db="EMBL/GenBank/DDBJ databases">
        <title>Robbsia betulipollinis sp. nov., isolated from pollen of birch (Betula pendula).</title>
        <authorList>
            <person name="Shi H."/>
            <person name="Ambika Manirajan B."/>
            <person name="Ratering S."/>
            <person name="Geissler-Plaum R."/>
            <person name="Schnell S."/>
        </authorList>
    </citation>
    <scope>NUCLEOTIDE SEQUENCE</scope>
    <source>
        <strain evidence="2">Bb-Pol-6</strain>
    </source>
</reference>
<name>A0ABT3ZJ31_9BURK</name>
<feature type="region of interest" description="Disordered" evidence="1">
    <location>
        <begin position="1"/>
        <end position="24"/>
    </location>
</feature>
<keyword evidence="3" id="KW-1185">Reference proteome</keyword>
<organism evidence="2 3">
    <name type="scientific">Robbsia betulipollinis</name>
    <dbReference type="NCBI Taxonomy" id="2981849"/>
    <lineage>
        <taxon>Bacteria</taxon>
        <taxon>Pseudomonadati</taxon>
        <taxon>Pseudomonadota</taxon>
        <taxon>Betaproteobacteria</taxon>
        <taxon>Burkholderiales</taxon>
        <taxon>Burkholderiaceae</taxon>
        <taxon>Robbsia</taxon>
    </lineage>
</organism>
<dbReference type="EMBL" id="JAPMXC010000001">
    <property type="protein sequence ID" value="MCY0386539.1"/>
    <property type="molecule type" value="Genomic_DNA"/>
</dbReference>
<evidence type="ECO:0000256" key="1">
    <source>
        <dbReference type="SAM" id="MobiDB-lite"/>
    </source>
</evidence>
<accession>A0ABT3ZJ31</accession>
<proteinExistence type="predicted"/>